<dbReference type="EMBL" id="JAUZMZ010000047">
    <property type="protein sequence ID" value="MEE2032533.1"/>
    <property type="molecule type" value="Genomic_DNA"/>
</dbReference>
<protein>
    <submittedName>
        <fullName evidence="1">Uncharacterized protein</fullName>
    </submittedName>
</protein>
<dbReference type="SUPFAM" id="SSF49723">
    <property type="entry name" value="Lipase/lipooxygenase domain (PLAT/LH2 domain)"/>
    <property type="match status" value="1"/>
</dbReference>
<gene>
    <name evidence="1" type="ORF">Q8814_10485</name>
</gene>
<dbReference type="Proteomes" id="UP001331936">
    <property type="component" value="Unassembled WGS sequence"/>
</dbReference>
<dbReference type="InterPro" id="IPR036392">
    <property type="entry name" value="PLAT/LH2_dom_sf"/>
</dbReference>
<name>A0ABU7JR85_9NOCA</name>
<keyword evidence="2" id="KW-1185">Reference proteome</keyword>
<evidence type="ECO:0000313" key="1">
    <source>
        <dbReference type="EMBL" id="MEE2032533.1"/>
    </source>
</evidence>
<organism evidence="1 2">
    <name type="scientific">Rhodococcus chondri</name>
    <dbReference type="NCBI Taxonomy" id="3065941"/>
    <lineage>
        <taxon>Bacteria</taxon>
        <taxon>Bacillati</taxon>
        <taxon>Actinomycetota</taxon>
        <taxon>Actinomycetes</taxon>
        <taxon>Mycobacteriales</taxon>
        <taxon>Nocardiaceae</taxon>
        <taxon>Rhodococcus</taxon>
    </lineage>
</organism>
<proteinExistence type="predicted"/>
<reference evidence="1 2" key="1">
    <citation type="submission" date="2023-08" db="EMBL/GenBank/DDBJ databases">
        <authorList>
            <person name="Girao M."/>
            <person name="Carvalho M.F."/>
        </authorList>
    </citation>
    <scope>NUCLEOTIDE SEQUENCE [LARGE SCALE GENOMIC DNA]</scope>
    <source>
        <strain evidence="1 2">CC-R104</strain>
    </source>
</reference>
<accession>A0ABU7JR85</accession>
<sequence length="171" mass="18683">MADILGMQVNLQTSLDSDSQTDDEIYIGLWGTGGGREFPLSSSTIDDFERGTFITYVLGEAPIPQPPTFVRSDRAKPGEANDPAGLQIDLASVQYVYIRKQAYGRKGDDNAYKLRSVVVFMYATPGTGGRIFTLQPPRELWLANEHGHQAWLEDSGRVAGGVQVSEAVTTL</sequence>
<evidence type="ECO:0000313" key="2">
    <source>
        <dbReference type="Proteomes" id="UP001331936"/>
    </source>
</evidence>
<dbReference type="RefSeq" id="WP_330151950.1">
    <property type="nucleotide sequence ID" value="NZ_JAUZMZ010000047.1"/>
</dbReference>
<comment type="caution">
    <text evidence="1">The sequence shown here is derived from an EMBL/GenBank/DDBJ whole genome shotgun (WGS) entry which is preliminary data.</text>
</comment>